<accession>A0ABD5ZB51</accession>
<evidence type="ECO:0000313" key="1">
    <source>
        <dbReference type="EMBL" id="MFC7202427.1"/>
    </source>
</evidence>
<comment type="caution">
    <text evidence="1">The sequence shown here is derived from an EMBL/GenBank/DDBJ whole genome shotgun (WGS) entry which is preliminary data.</text>
</comment>
<dbReference type="RefSeq" id="WP_390221725.1">
    <property type="nucleotide sequence ID" value="NZ_JBHTAA010000001.1"/>
</dbReference>
<dbReference type="AlphaFoldDB" id="A0ABD5ZB51"/>
<evidence type="ECO:0000313" key="2">
    <source>
        <dbReference type="Proteomes" id="UP001596481"/>
    </source>
</evidence>
<evidence type="ECO:0008006" key="3">
    <source>
        <dbReference type="Google" id="ProtNLM"/>
    </source>
</evidence>
<keyword evidence="2" id="KW-1185">Reference proteome</keyword>
<dbReference type="EMBL" id="JBHTAA010000001">
    <property type="protein sequence ID" value="MFC7202427.1"/>
    <property type="molecule type" value="Genomic_DNA"/>
</dbReference>
<protein>
    <recommendedName>
        <fullName evidence="3">Twin-arginine translocation signal domain-containing protein</fullName>
    </recommendedName>
</protein>
<name>A0ABD5ZB51_9EURY</name>
<dbReference type="PROSITE" id="PS51257">
    <property type="entry name" value="PROKAR_LIPOPROTEIN"/>
    <property type="match status" value="1"/>
</dbReference>
<proteinExistence type="predicted"/>
<sequence length="146" mass="16262">MDSLTRRRLLHLGSVALMGGVAGCSSAAEPPHPTLGELDVVNFDSTSYTVHVLLFRAGDVVYWASEPVEPATDHTLGGARFDGYPTESIDELVVRRDDQPKPEWERFDLTEYETDCLGFSIHIGDVDRRNPGEVSIWKTTNPRECE</sequence>
<reference evidence="1 2" key="1">
    <citation type="journal article" date="2019" name="Int. J. Syst. Evol. Microbiol.">
        <title>The Global Catalogue of Microorganisms (GCM) 10K type strain sequencing project: providing services to taxonomists for standard genome sequencing and annotation.</title>
        <authorList>
            <consortium name="The Broad Institute Genomics Platform"/>
            <consortium name="The Broad Institute Genome Sequencing Center for Infectious Disease"/>
            <person name="Wu L."/>
            <person name="Ma J."/>
        </authorList>
    </citation>
    <scope>NUCLEOTIDE SEQUENCE [LARGE SCALE GENOMIC DNA]</scope>
    <source>
        <strain evidence="1 2">DSM 29988</strain>
    </source>
</reference>
<organism evidence="1 2">
    <name type="scientific">Haloferax namakaokahaiae</name>
    <dbReference type="NCBI Taxonomy" id="1748331"/>
    <lineage>
        <taxon>Archaea</taxon>
        <taxon>Methanobacteriati</taxon>
        <taxon>Methanobacteriota</taxon>
        <taxon>Stenosarchaea group</taxon>
        <taxon>Halobacteria</taxon>
        <taxon>Halobacteriales</taxon>
        <taxon>Haloferacaceae</taxon>
        <taxon>Haloferax</taxon>
    </lineage>
</organism>
<dbReference type="Proteomes" id="UP001596481">
    <property type="component" value="Unassembled WGS sequence"/>
</dbReference>
<gene>
    <name evidence="1" type="ORF">ACFQJC_02795</name>
</gene>